<dbReference type="PANTHER" id="PTHR46825">
    <property type="entry name" value="D-ALANYL-D-ALANINE-CARBOXYPEPTIDASE/ENDOPEPTIDASE AMPH"/>
    <property type="match status" value="1"/>
</dbReference>
<comment type="similarity">
    <text evidence="1">Belongs to the peptidase S12 family.</text>
</comment>
<evidence type="ECO:0000313" key="4">
    <source>
        <dbReference type="Proteomes" id="UP000799777"/>
    </source>
</evidence>
<evidence type="ECO:0000259" key="2">
    <source>
        <dbReference type="Pfam" id="PF00144"/>
    </source>
</evidence>
<dbReference type="InterPro" id="IPR001466">
    <property type="entry name" value="Beta-lactam-related"/>
</dbReference>
<name>A0A9P4H5V3_9PLEO</name>
<protein>
    <submittedName>
        <fullName evidence="3">Beta-lactamase/transpeptidase-like protein</fullName>
    </submittedName>
</protein>
<dbReference type="InterPro" id="IPR012338">
    <property type="entry name" value="Beta-lactam/transpept-like"/>
</dbReference>
<dbReference type="AlphaFoldDB" id="A0A9P4H5V3"/>
<dbReference type="SUPFAM" id="SSF56601">
    <property type="entry name" value="beta-lactamase/transpeptidase-like"/>
    <property type="match status" value="1"/>
</dbReference>
<accession>A0A9P4H5V3</accession>
<dbReference type="PANTHER" id="PTHR46825:SF9">
    <property type="entry name" value="BETA-LACTAMASE-RELATED DOMAIN-CONTAINING PROTEIN"/>
    <property type="match status" value="1"/>
</dbReference>
<dbReference type="Gene3D" id="3.40.710.10">
    <property type="entry name" value="DD-peptidase/beta-lactamase superfamily"/>
    <property type="match status" value="1"/>
</dbReference>
<dbReference type="OrthoDB" id="5946976at2759"/>
<feature type="domain" description="Beta-lactamase-related" evidence="2">
    <location>
        <begin position="91"/>
        <end position="334"/>
    </location>
</feature>
<dbReference type="Pfam" id="PF00144">
    <property type="entry name" value="Beta-lactamase"/>
    <property type="match status" value="1"/>
</dbReference>
<evidence type="ECO:0000313" key="3">
    <source>
        <dbReference type="EMBL" id="KAF2027759.1"/>
    </source>
</evidence>
<keyword evidence="4" id="KW-1185">Reference proteome</keyword>
<comment type="caution">
    <text evidence="3">The sequence shown here is derived from an EMBL/GenBank/DDBJ whole genome shotgun (WGS) entry which is preliminary data.</text>
</comment>
<dbReference type="EMBL" id="ML978222">
    <property type="protein sequence ID" value="KAF2027759.1"/>
    <property type="molecule type" value="Genomic_DNA"/>
</dbReference>
<reference evidence="3" key="1">
    <citation type="journal article" date="2020" name="Stud. Mycol.">
        <title>101 Dothideomycetes genomes: a test case for predicting lifestyles and emergence of pathogens.</title>
        <authorList>
            <person name="Haridas S."/>
            <person name="Albert R."/>
            <person name="Binder M."/>
            <person name="Bloem J."/>
            <person name="Labutti K."/>
            <person name="Salamov A."/>
            <person name="Andreopoulos B."/>
            <person name="Baker S."/>
            <person name="Barry K."/>
            <person name="Bills G."/>
            <person name="Bluhm B."/>
            <person name="Cannon C."/>
            <person name="Castanera R."/>
            <person name="Culley D."/>
            <person name="Daum C."/>
            <person name="Ezra D."/>
            <person name="Gonzalez J."/>
            <person name="Henrissat B."/>
            <person name="Kuo A."/>
            <person name="Liang C."/>
            <person name="Lipzen A."/>
            <person name="Lutzoni F."/>
            <person name="Magnuson J."/>
            <person name="Mondo S."/>
            <person name="Nolan M."/>
            <person name="Ohm R."/>
            <person name="Pangilinan J."/>
            <person name="Park H.-J."/>
            <person name="Ramirez L."/>
            <person name="Alfaro M."/>
            <person name="Sun H."/>
            <person name="Tritt A."/>
            <person name="Yoshinaga Y."/>
            <person name="Zwiers L.-H."/>
            <person name="Turgeon B."/>
            <person name="Goodwin S."/>
            <person name="Spatafora J."/>
            <person name="Crous P."/>
            <person name="Grigoriev I."/>
        </authorList>
    </citation>
    <scope>NUCLEOTIDE SEQUENCE</scope>
    <source>
        <strain evidence="3">CBS 110217</strain>
    </source>
</reference>
<dbReference type="Proteomes" id="UP000799777">
    <property type="component" value="Unassembled WGS sequence"/>
</dbReference>
<evidence type="ECO:0000256" key="1">
    <source>
        <dbReference type="ARBA" id="ARBA00038215"/>
    </source>
</evidence>
<gene>
    <name evidence="3" type="ORF">EK21DRAFT_91268</name>
</gene>
<dbReference type="InterPro" id="IPR050491">
    <property type="entry name" value="AmpC-like"/>
</dbReference>
<sequence>MVSLLWTIAPVLSTCLSTSLSSSQVPLLQHLRFAQDSAAESHQVSFDNGNPWYRWTQGSLNGFPNNNATHVFATDLMAGFMSPNNITQSQLSIARGGNQLLNYAFDWNTNEALNTQPDDVFLLASVSKIYCVAAVQSLLASGKLLSNTPVYSRLGYTSAKDPRVFNITVQNLLEHEGGDDRSISGDPVYMMRNISLETSHGTRPASERDIIEWKLQQMLDYTPGTANPFVYSNYGYLLLSYLVQNITSAPDYYTYLSSAVLEPHDLDVRMWRTSAEYHTSDHVQQVDPGSGPSALDPLSNVTVPFVYGGDGIYKESDMGGAALAASAATLTKTVSLYPVWGWSDGRAPGYSRSGSMAGAYTWVWSRQCDGLDVAVVLNTRDFNTSLVESVLVQSVNQFLDSNGPGTASCSCLSGSGCCCSPGYSCCSLGLGVGGCCSAECC</sequence>
<proteinExistence type="inferred from homology"/>
<organism evidence="3 4">
    <name type="scientific">Setomelanomma holmii</name>
    <dbReference type="NCBI Taxonomy" id="210430"/>
    <lineage>
        <taxon>Eukaryota</taxon>
        <taxon>Fungi</taxon>
        <taxon>Dikarya</taxon>
        <taxon>Ascomycota</taxon>
        <taxon>Pezizomycotina</taxon>
        <taxon>Dothideomycetes</taxon>
        <taxon>Pleosporomycetidae</taxon>
        <taxon>Pleosporales</taxon>
        <taxon>Pleosporineae</taxon>
        <taxon>Phaeosphaeriaceae</taxon>
        <taxon>Setomelanomma</taxon>
    </lineage>
</organism>